<evidence type="ECO:0000313" key="7">
    <source>
        <dbReference type="Proteomes" id="UP000184203"/>
    </source>
</evidence>
<dbReference type="InterPro" id="IPR058421">
    <property type="entry name" value="DUF8108_C"/>
</dbReference>
<dbReference type="Proteomes" id="UP000003751">
    <property type="component" value="Unassembled WGS sequence"/>
</dbReference>
<reference evidence="7" key="2">
    <citation type="submission" date="2016-11" db="EMBL/GenBank/DDBJ databases">
        <authorList>
            <person name="Varghese N."/>
            <person name="Submissions S."/>
        </authorList>
    </citation>
    <scope>NUCLEOTIDE SEQUENCE [LARGE SCALE GENOMIC DNA]</scope>
    <source>
        <strain evidence="7">DX253</strain>
    </source>
</reference>
<feature type="compositionally biased region" description="Basic and acidic residues" evidence="1">
    <location>
        <begin position="146"/>
        <end position="166"/>
    </location>
</feature>
<evidence type="ECO:0000259" key="3">
    <source>
        <dbReference type="Pfam" id="PF26413"/>
    </source>
</evidence>
<dbReference type="PATRIC" id="fig|797209.4.peg.390"/>
<dbReference type="STRING" id="797209.GCA_000376445_01813"/>
<dbReference type="EMBL" id="AEMG01000002">
    <property type="protein sequence ID" value="EFW93878.1"/>
    <property type="molecule type" value="Genomic_DNA"/>
</dbReference>
<evidence type="ECO:0000313" key="6">
    <source>
        <dbReference type="Proteomes" id="UP000003751"/>
    </source>
</evidence>
<reference evidence="5" key="3">
    <citation type="submission" date="2016-11" db="EMBL/GenBank/DDBJ databases">
        <authorList>
            <person name="Jaros S."/>
            <person name="Januszkiewicz K."/>
            <person name="Wedrychowicz H."/>
        </authorList>
    </citation>
    <scope>NUCLEOTIDE SEQUENCE [LARGE SCALE GENOMIC DNA]</scope>
    <source>
        <strain evidence="5">DX253</strain>
    </source>
</reference>
<keyword evidence="7" id="KW-1185">Reference proteome</keyword>
<organism evidence="4 6">
    <name type="scientific">Haladaptatus paucihalophilus DX253</name>
    <dbReference type="NCBI Taxonomy" id="797209"/>
    <lineage>
        <taxon>Archaea</taxon>
        <taxon>Methanobacteriati</taxon>
        <taxon>Methanobacteriota</taxon>
        <taxon>Stenosarchaea group</taxon>
        <taxon>Halobacteria</taxon>
        <taxon>Halobacteriales</taxon>
        <taxon>Haladaptataceae</taxon>
        <taxon>Haladaptatus</taxon>
    </lineage>
</organism>
<feature type="region of interest" description="Disordered" evidence="1">
    <location>
        <begin position="130"/>
        <end position="166"/>
    </location>
</feature>
<gene>
    <name evidence="5" type="ORF">SAMN05444342_2086</name>
    <name evidence="4" type="ORF">ZOD2009_02005</name>
</gene>
<feature type="transmembrane region" description="Helical" evidence="2">
    <location>
        <begin position="36"/>
        <end position="57"/>
    </location>
</feature>
<feature type="domain" description="DUF8108" evidence="3">
    <location>
        <begin position="60"/>
        <end position="127"/>
    </location>
</feature>
<evidence type="ECO:0000256" key="2">
    <source>
        <dbReference type="SAM" id="Phobius"/>
    </source>
</evidence>
<dbReference type="EMBL" id="FRAN01000002">
    <property type="protein sequence ID" value="SHK68050.1"/>
    <property type="molecule type" value="Genomic_DNA"/>
</dbReference>
<dbReference type="OrthoDB" id="53394at2157"/>
<evidence type="ECO:0000313" key="4">
    <source>
        <dbReference type="EMBL" id="EFW93878.1"/>
    </source>
</evidence>
<feature type="transmembrane region" description="Helical" evidence="2">
    <location>
        <begin position="12"/>
        <end position="30"/>
    </location>
</feature>
<name>E7QN83_HALPU</name>
<dbReference type="RefSeq" id="WP_007976517.1">
    <property type="nucleotide sequence ID" value="NZ_AEMG01000002.1"/>
</dbReference>
<reference evidence="4 6" key="1">
    <citation type="journal article" date="2014" name="ISME J.">
        <title>Trehalose/2-sulfotrehalose biosynthesis and glycine-betaine uptake are widely spread mechanisms for osmoadaptation in the Halobacteriales.</title>
        <authorList>
            <person name="Youssef N.H."/>
            <person name="Savage-Ashlock K.N."/>
            <person name="McCully A.L."/>
            <person name="Luedtke B."/>
            <person name="Shaw E.I."/>
            <person name="Hoff W.D."/>
            <person name="Elshahed M.S."/>
        </authorList>
    </citation>
    <scope>NUCLEOTIDE SEQUENCE [LARGE SCALE GENOMIC DNA]</scope>
    <source>
        <strain evidence="4 6">DX253</strain>
    </source>
</reference>
<keyword evidence="2" id="KW-1133">Transmembrane helix</keyword>
<feature type="compositionally biased region" description="Acidic residues" evidence="1">
    <location>
        <begin position="132"/>
        <end position="145"/>
    </location>
</feature>
<evidence type="ECO:0000256" key="1">
    <source>
        <dbReference type="SAM" id="MobiDB-lite"/>
    </source>
</evidence>
<dbReference type="eggNOG" id="arCOG11886">
    <property type="taxonomic scope" value="Archaea"/>
</dbReference>
<protein>
    <recommendedName>
        <fullName evidence="3">DUF8108 domain-containing protein</fullName>
    </recommendedName>
</protein>
<keyword evidence="2" id="KW-0472">Membrane</keyword>
<proteinExistence type="predicted"/>
<dbReference type="Proteomes" id="UP000184203">
    <property type="component" value="Unassembled WGS sequence"/>
</dbReference>
<dbReference type="AlphaFoldDB" id="E7QN83"/>
<keyword evidence="2" id="KW-0812">Transmembrane</keyword>
<evidence type="ECO:0000313" key="5">
    <source>
        <dbReference type="EMBL" id="SHK68050.1"/>
    </source>
</evidence>
<dbReference type="Pfam" id="PF26413">
    <property type="entry name" value="DUF8108"/>
    <property type="match status" value="1"/>
</dbReference>
<sequence>MTNDATARLTKWVLVAVGFASLAVLLGVVVRSLVSWKAFLLLLVVLVPAVLLSYRLSRAERAYDRGRYGVGRRVVTERIALGDGECGVCGTHGGNGVRRRFVKELVVDGVPIALVESGSNDYCRECFAAESDGNENDGSDASDEAVEAHEKDETERQSSDRRERNQ</sequence>
<accession>E7QN83</accession>